<evidence type="ECO:0000256" key="1">
    <source>
        <dbReference type="SAM" id="MobiDB-lite"/>
    </source>
</evidence>
<feature type="region of interest" description="Disordered" evidence="1">
    <location>
        <begin position="1"/>
        <end position="25"/>
    </location>
</feature>
<proteinExistence type="predicted"/>
<gene>
    <name evidence="2" type="ORF">MEDL_27192</name>
</gene>
<feature type="compositionally biased region" description="Polar residues" evidence="1">
    <location>
        <begin position="150"/>
        <end position="160"/>
    </location>
</feature>
<organism evidence="2 3">
    <name type="scientific">Mytilus edulis</name>
    <name type="common">Blue mussel</name>
    <dbReference type="NCBI Taxonomy" id="6550"/>
    <lineage>
        <taxon>Eukaryota</taxon>
        <taxon>Metazoa</taxon>
        <taxon>Spiralia</taxon>
        <taxon>Lophotrochozoa</taxon>
        <taxon>Mollusca</taxon>
        <taxon>Bivalvia</taxon>
        <taxon>Autobranchia</taxon>
        <taxon>Pteriomorphia</taxon>
        <taxon>Mytilida</taxon>
        <taxon>Mytiloidea</taxon>
        <taxon>Mytilidae</taxon>
        <taxon>Mytilinae</taxon>
        <taxon>Mytilus</taxon>
    </lineage>
</organism>
<dbReference type="Proteomes" id="UP000683360">
    <property type="component" value="Unassembled WGS sequence"/>
</dbReference>
<reference evidence="2" key="1">
    <citation type="submission" date="2021-03" db="EMBL/GenBank/DDBJ databases">
        <authorList>
            <person name="Bekaert M."/>
        </authorList>
    </citation>
    <scope>NUCLEOTIDE SEQUENCE</scope>
</reference>
<accession>A0A8S3S4I7</accession>
<feature type="compositionally biased region" description="Polar residues" evidence="1">
    <location>
        <begin position="9"/>
        <end position="25"/>
    </location>
</feature>
<comment type="caution">
    <text evidence="2">The sequence shown here is derived from an EMBL/GenBank/DDBJ whole genome shotgun (WGS) entry which is preliminary data.</text>
</comment>
<sequence>MAPSDSYPPHTTKQGSNGISDSYLTQIKRQVSDGISTPPHYKHIRQDKTLWHIRQQTHYKTKANHLLTQIKRQVSDGISRQLPTTHYKTREQDKTKKCKSDSYLTQIKRQVSDGISDLPTHYKKQESNGISDSYLTQIKRQVVMAYQTATHHTQNKSNGKTRQDIDGISDSYGIGKSDSYLTDKPPYHTATKENKRVTANQTAT</sequence>
<dbReference type="AlphaFoldDB" id="A0A8S3S4I7"/>
<dbReference type="EMBL" id="CAJPWZ010001348">
    <property type="protein sequence ID" value="CAG2213274.1"/>
    <property type="molecule type" value="Genomic_DNA"/>
</dbReference>
<feature type="region of interest" description="Disordered" evidence="1">
    <location>
        <begin position="150"/>
        <end position="204"/>
    </location>
</feature>
<protein>
    <submittedName>
        <fullName evidence="2">Uncharacterized protein</fullName>
    </submittedName>
</protein>
<evidence type="ECO:0000313" key="2">
    <source>
        <dbReference type="EMBL" id="CAG2213274.1"/>
    </source>
</evidence>
<name>A0A8S3S4I7_MYTED</name>
<evidence type="ECO:0000313" key="3">
    <source>
        <dbReference type="Proteomes" id="UP000683360"/>
    </source>
</evidence>
<keyword evidence="3" id="KW-1185">Reference proteome</keyword>